<dbReference type="EMBL" id="RJUL01000002">
    <property type="protein sequence ID" value="ROQ29854.1"/>
    <property type="molecule type" value="Genomic_DNA"/>
</dbReference>
<dbReference type="PROSITE" id="PS51257">
    <property type="entry name" value="PROKAR_LIPOPROTEIN"/>
    <property type="match status" value="1"/>
</dbReference>
<dbReference type="STRING" id="584787.GCA_001247655_03156"/>
<proteinExistence type="predicted"/>
<evidence type="ECO:0008006" key="4">
    <source>
        <dbReference type="Google" id="ProtNLM"/>
    </source>
</evidence>
<dbReference type="RefSeq" id="WP_123420735.1">
    <property type="nucleotide sequence ID" value="NZ_JBLXAC010000005.1"/>
</dbReference>
<name>A0A3N1PD27_9GAMM</name>
<evidence type="ECO:0000313" key="2">
    <source>
        <dbReference type="EMBL" id="ROQ29854.1"/>
    </source>
</evidence>
<evidence type="ECO:0000256" key="1">
    <source>
        <dbReference type="SAM" id="SignalP"/>
    </source>
</evidence>
<organism evidence="2 3">
    <name type="scientific">Gallaecimonas pentaromativorans</name>
    <dbReference type="NCBI Taxonomy" id="584787"/>
    <lineage>
        <taxon>Bacteria</taxon>
        <taxon>Pseudomonadati</taxon>
        <taxon>Pseudomonadota</taxon>
        <taxon>Gammaproteobacteria</taxon>
        <taxon>Enterobacterales</taxon>
        <taxon>Gallaecimonadaceae</taxon>
        <taxon>Gallaecimonas</taxon>
    </lineage>
</organism>
<dbReference type="AlphaFoldDB" id="A0A3N1PD27"/>
<gene>
    <name evidence="2" type="ORF">EDC28_102226</name>
</gene>
<protein>
    <recommendedName>
        <fullName evidence="4">Lipoprotein</fullName>
    </recommendedName>
</protein>
<keyword evidence="1" id="KW-0732">Signal</keyword>
<sequence length="216" mass="23552">MTKGLWLALPLLLAGCASTSAPQPTLADRYQAALEDAALIEPGEDVPLATPAKGTIRVVTWTKYPDSFPRGRYVTTNWGDTWVTLDGDVKRFCKAYQNKIGQTQALLGLPQVAGEQRQFVTLEVKSAELFRPCANPDTDKLRCTAGFPAKVPASHLAWYAEQVATAYRADGFPWTRLGYTYNYNIGASEVGPTEFVLPKGSRAKVVSAIATVSYCQ</sequence>
<dbReference type="Proteomes" id="UP000268033">
    <property type="component" value="Unassembled WGS sequence"/>
</dbReference>
<keyword evidence="3" id="KW-1185">Reference proteome</keyword>
<feature type="signal peptide" evidence="1">
    <location>
        <begin position="1"/>
        <end position="27"/>
    </location>
</feature>
<feature type="chain" id="PRO_5018268243" description="Lipoprotein" evidence="1">
    <location>
        <begin position="28"/>
        <end position="216"/>
    </location>
</feature>
<comment type="caution">
    <text evidence="2">The sequence shown here is derived from an EMBL/GenBank/DDBJ whole genome shotgun (WGS) entry which is preliminary data.</text>
</comment>
<accession>A0A3N1PD27</accession>
<reference evidence="2 3" key="1">
    <citation type="submission" date="2018-11" db="EMBL/GenBank/DDBJ databases">
        <title>Genomic Encyclopedia of Type Strains, Phase IV (KMG-IV): sequencing the most valuable type-strain genomes for metagenomic binning, comparative biology and taxonomic classification.</title>
        <authorList>
            <person name="Goeker M."/>
        </authorList>
    </citation>
    <scope>NUCLEOTIDE SEQUENCE [LARGE SCALE GENOMIC DNA]</scope>
    <source>
        <strain evidence="2 3">DSM 21945</strain>
    </source>
</reference>
<evidence type="ECO:0000313" key="3">
    <source>
        <dbReference type="Proteomes" id="UP000268033"/>
    </source>
</evidence>